<name>A0ABP8K211_9ACTN</name>
<sequence length="491" mass="51101">MTALESTVSQPVVKGTQPLGIFSFPAGLLLIPARTDEEDAVRATLVSGRLPAHWPASLASVRRAYLDDAPADAAPVTATGDGAAAAEESADDPIDLYNRWALSPDAETAGAVRAGLPDPWPALVDLVCYIAGLADEPPADDPARPAELRALTLVAAASARMGDDPPAAYRLLHRAAALATLASPVLAAVLLGDAGGVLVDQGADPEAAYADLESALAGLSDTDLAAVRAELHGRLGSLMHEQLARAGAPLAEAMGHYLDGLALVTRDSAPYVWASLQLDLATAHLASPMTEATDRLRLGVAAQSLRAAREVFTSGDHPGPWSTATLDLANALVYAPSTHPRDNLMEAVDLYEEILRSGVRDDQPTARARVLANQGNALAHLGLLDDARARLVEARSVFEEFLDREAVMAVREVLDAIARSGITDPDQAGFEAELARASAQYDRMPGTDEAGRTSGMGVRVAPTVPPPDAQRRAKVTVLPRSGAGSVASGPA</sequence>
<gene>
    <name evidence="2" type="ORF">GCM10023147_36590</name>
</gene>
<protein>
    <recommendedName>
        <fullName evidence="4">Tetratricopeptide repeat-containing protein</fullName>
    </recommendedName>
</protein>
<accession>A0ABP8K211</accession>
<dbReference type="RefSeq" id="WP_344998667.1">
    <property type="nucleotide sequence ID" value="NZ_BAABFR010000069.1"/>
</dbReference>
<evidence type="ECO:0000313" key="3">
    <source>
        <dbReference type="Proteomes" id="UP001500635"/>
    </source>
</evidence>
<keyword evidence="3" id="KW-1185">Reference proteome</keyword>
<dbReference type="EMBL" id="BAABFR010000069">
    <property type="protein sequence ID" value="GAA4399356.1"/>
    <property type="molecule type" value="Genomic_DNA"/>
</dbReference>
<organism evidence="2 3">
    <name type="scientific">Tsukamurella soli</name>
    <dbReference type="NCBI Taxonomy" id="644556"/>
    <lineage>
        <taxon>Bacteria</taxon>
        <taxon>Bacillati</taxon>
        <taxon>Actinomycetota</taxon>
        <taxon>Actinomycetes</taxon>
        <taxon>Mycobacteriales</taxon>
        <taxon>Tsukamurellaceae</taxon>
        <taxon>Tsukamurella</taxon>
    </lineage>
</organism>
<feature type="region of interest" description="Disordered" evidence="1">
    <location>
        <begin position="442"/>
        <end position="491"/>
    </location>
</feature>
<comment type="caution">
    <text evidence="2">The sequence shown here is derived from an EMBL/GenBank/DDBJ whole genome shotgun (WGS) entry which is preliminary data.</text>
</comment>
<dbReference type="SUPFAM" id="SSF48452">
    <property type="entry name" value="TPR-like"/>
    <property type="match status" value="1"/>
</dbReference>
<reference evidence="3" key="1">
    <citation type="journal article" date="2019" name="Int. J. Syst. Evol. Microbiol.">
        <title>The Global Catalogue of Microorganisms (GCM) 10K type strain sequencing project: providing services to taxonomists for standard genome sequencing and annotation.</title>
        <authorList>
            <consortium name="The Broad Institute Genomics Platform"/>
            <consortium name="The Broad Institute Genome Sequencing Center for Infectious Disease"/>
            <person name="Wu L."/>
            <person name="Ma J."/>
        </authorList>
    </citation>
    <scope>NUCLEOTIDE SEQUENCE [LARGE SCALE GENOMIC DNA]</scope>
    <source>
        <strain evidence="3">JCM 17688</strain>
    </source>
</reference>
<evidence type="ECO:0000313" key="2">
    <source>
        <dbReference type="EMBL" id="GAA4399356.1"/>
    </source>
</evidence>
<evidence type="ECO:0008006" key="4">
    <source>
        <dbReference type="Google" id="ProtNLM"/>
    </source>
</evidence>
<evidence type="ECO:0000256" key="1">
    <source>
        <dbReference type="SAM" id="MobiDB-lite"/>
    </source>
</evidence>
<dbReference type="Proteomes" id="UP001500635">
    <property type="component" value="Unassembled WGS sequence"/>
</dbReference>
<proteinExistence type="predicted"/>
<dbReference type="InterPro" id="IPR011990">
    <property type="entry name" value="TPR-like_helical_dom_sf"/>
</dbReference>